<protein>
    <submittedName>
        <fullName evidence="1">Uncharacterized protein</fullName>
    </submittedName>
</protein>
<evidence type="ECO:0000313" key="1">
    <source>
        <dbReference type="EMBL" id="GAT43395.1"/>
    </source>
</evidence>
<accession>A0ABQ0KXT0</accession>
<dbReference type="Proteomes" id="UP000815677">
    <property type="component" value="Unassembled WGS sequence"/>
</dbReference>
<name>A0ABQ0KXT0_MYCCL</name>
<reference evidence="1" key="1">
    <citation type="submission" date="2014-09" db="EMBL/GenBank/DDBJ databases">
        <title>Genome sequence of the luminous mushroom Mycena chlorophos for searching fungal bioluminescence genes.</title>
        <authorList>
            <person name="Tanaka Y."/>
            <person name="Kasuga D."/>
            <person name="Oba Y."/>
            <person name="Hase S."/>
            <person name="Sato K."/>
            <person name="Oba Y."/>
            <person name="Sakakibara Y."/>
        </authorList>
    </citation>
    <scope>NUCLEOTIDE SEQUENCE</scope>
</reference>
<organism evidence="1 2">
    <name type="scientific">Mycena chlorophos</name>
    <name type="common">Agaric fungus</name>
    <name type="synonym">Agaricus chlorophos</name>
    <dbReference type="NCBI Taxonomy" id="658473"/>
    <lineage>
        <taxon>Eukaryota</taxon>
        <taxon>Fungi</taxon>
        <taxon>Dikarya</taxon>
        <taxon>Basidiomycota</taxon>
        <taxon>Agaricomycotina</taxon>
        <taxon>Agaricomycetes</taxon>
        <taxon>Agaricomycetidae</taxon>
        <taxon>Agaricales</taxon>
        <taxon>Marasmiineae</taxon>
        <taxon>Mycenaceae</taxon>
        <taxon>Mycena</taxon>
    </lineage>
</organism>
<gene>
    <name evidence="1" type="ORF">MCHLO_01077</name>
</gene>
<sequence>MDKVLESLPYGTVLFPHLKTIYAPSIPCALLLPSGLRGLILVFNKRAPDPLSLVRFVSLVKSRLEHLEIRGAADTSPVMPHLAPYIAPMTLSLTHLSLPSMDCSLFLTLALISSIEELEVESLSSHGLKFVEGVVLSGFENLTR</sequence>
<feature type="non-terminal residue" evidence="1">
    <location>
        <position position="144"/>
    </location>
</feature>
<dbReference type="EMBL" id="DF838948">
    <property type="protein sequence ID" value="GAT43395.1"/>
    <property type="molecule type" value="Genomic_DNA"/>
</dbReference>
<keyword evidence="2" id="KW-1185">Reference proteome</keyword>
<evidence type="ECO:0000313" key="2">
    <source>
        <dbReference type="Proteomes" id="UP000815677"/>
    </source>
</evidence>
<proteinExistence type="predicted"/>